<feature type="transmembrane region" description="Helical" evidence="1">
    <location>
        <begin position="186"/>
        <end position="203"/>
    </location>
</feature>
<dbReference type="RefSeq" id="WP_076376480.1">
    <property type="nucleotide sequence ID" value="NZ_FTMG01000014.1"/>
</dbReference>
<protein>
    <submittedName>
        <fullName evidence="4">Drug/metabolite transporter (DMT)-like permease</fullName>
    </submittedName>
</protein>
<dbReference type="InterPro" id="IPR037185">
    <property type="entry name" value="EmrE-like"/>
</dbReference>
<feature type="transmembrane region" description="Helical" evidence="1">
    <location>
        <begin position="37"/>
        <end position="56"/>
    </location>
</feature>
<keyword evidence="5" id="KW-1185">Reference proteome</keyword>
<accession>A0A1N7EG84</accession>
<name>A0A1N7EG84_9SPHI</name>
<evidence type="ECO:0000313" key="3">
    <source>
        <dbReference type="EMBL" id="MBB6111755.1"/>
    </source>
</evidence>
<dbReference type="InterPro" id="IPR000620">
    <property type="entry name" value="EamA_dom"/>
</dbReference>
<dbReference type="Proteomes" id="UP000548326">
    <property type="component" value="Unassembled WGS sequence"/>
</dbReference>
<feature type="transmembrane region" description="Helical" evidence="1">
    <location>
        <begin position="215"/>
        <end position="234"/>
    </location>
</feature>
<dbReference type="Proteomes" id="UP000541583">
    <property type="component" value="Unassembled WGS sequence"/>
</dbReference>
<feature type="transmembrane region" description="Helical" evidence="1">
    <location>
        <begin position="241"/>
        <end position="264"/>
    </location>
</feature>
<proteinExistence type="predicted"/>
<dbReference type="EMBL" id="JACHCB010000014">
    <property type="protein sequence ID" value="MBB6111755.1"/>
    <property type="molecule type" value="Genomic_DNA"/>
</dbReference>
<organism evidence="4 6">
    <name type="scientific">Mucilaginibacter lappiensis</name>
    <dbReference type="NCBI Taxonomy" id="354630"/>
    <lineage>
        <taxon>Bacteria</taxon>
        <taxon>Pseudomonadati</taxon>
        <taxon>Bacteroidota</taxon>
        <taxon>Sphingobacteriia</taxon>
        <taxon>Sphingobacteriales</taxon>
        <taxon>Sphingobacteriaceae</taxon>
        <taxon>Mucilaginibacter</taxon>
    </lineage>
</organism>
<feature type="domain" description="EamA" evidence="2">
    <location>
        <begin position="5"/>
        <end position="141"/>
    </location>
</feature>
<feature type="transmembrane region" description="Helical" evidence="1">
    <location>
        <begin position="96"/>
        <end position="116"/>
    </location>
</feature>
<dbReference type="EMBL" id="JACHCA010000006">
    <property type="protein sequence ID" value="MBB6128382.1"/>
    <property type="molecule type" value="Genomic_DNA"/>
</dbReference>
<dbReference type="OrthoDB" id="3180815at2"/>
<reference evidence="5 6" key="1">
    <citation type="submission" date="2020-08" db="EMBL/GenBank/DDBJ databases">
        <title>Genomic Encyclopedia of Type Strains, Phase IV (KMG-V): Genome sequencing to study the core and pangenomes of soil and plant-associated prokaryotes.</title>
        <authorList>
            <person name="Whitman W."/>
        </authorList>
    </citation>
    <scope>NUCLEOTIDE SEQUENCE [LARGE SCALE GENOMIC DNA]</scope>
    <source>
        <strain evidence="3 5">ANJLi2</strain>
        <strain evidence="4 6">MP601</strain>
    </source>
</reference>
<evidence type="ECO:0000313" key="4">
    <source>
        <dbReference type="EMBL" id="MBB6128382.1"/>
    </source>
</evidence>
<gene>
    <name evidence="4" type="ORF">HDF22_002503</name>
    <name evidence="3" type="ORF">HDF23_004527</name>
</gene>
<evidence type="ECO:0000313" key="5">
    <source>
        <dbReference type="Proteomes" id="UP000541583"/>
    </source>
</evidence>
<feature type="transmembrane region" description="Helical" evidence="1">
    <location>
        <begin position="128"/>
        <end position="145"/>
    </location>
</feature>
<dbReference type="SUPFAM" id="SSF103481">
    <property type="entry name" value="Multidrug resistance efflux transporter EmrE"/>
    <property type="match status" value="2"/>
</dbReference>
<keyword evidence="1" id="KW-1133">Transmembrane helix</keyword>
<feature type="transmembrane region" description="Helical" evidence="1">
    <location>
        <begin position="151"/>
        <end position="174"/>
    </location>
</feature>
<feature type="domain" description="EamA" evidence="2">
    <location>
        <begin position="154"/>
        <end position="287"/>
    </location>
</feature>
<dbReference type="AlphaFoldDB" id="A0A1N7EG84"/>
<dbReference type="Pfam" id="PF00892">
    <property type="entry name" value="EamA"/>
    <property type="match status" value="2"/>
</dbReference>
<dbReference type="PANTHER" id="PTHR22911:SF137">
    <property type="entry name" value="SOLUTE CARRIER FAMILY 35 MEMBER G2-RELATED"/>
    <property type="match status" value="1"/>
</dbReference>
<keyword evidence="1" id="KW-0812">Transmembrane</keyword>
<evidence type="ECO:0000313" key="6">
    <source>
        <dbReference type="Proteomes" id="UP000548326"/>
    </source>
</evidence>
<evidence type="ECO:0000256" key="1">
    <source>
        <dbReference type="SAM" id="Phobius"/>
    </source>
</evidence>
<dbReference type="STRING" id="354630.SAMN05421821_11436"/>
<evidence type="ECO:0000259" key="2">
    <source>
        <dbReference type="Pfam" id="PF00892"/>
    </source>
</evidence>
<sequence length="297" mass="32372">MEKIRGILLVALGAASYGVLATFVKIAHDQGYHTGEITFSQFFIGFVVLLIMGLFGKKQKTVAPAGDKNPQLKMLLAGTSLGLTSTFYYLSVQYLPVSVCIILLMQTVWMGIILEWVLTRQVPEAKKIIAALIVIAGTLLATNIFDARVAFNVRGLMFGLLSAVSYTVAMYSSNKVALHLPGVKRSMYLVLGGLLAIVIFWNVELIRHFNLSVIWKWGAFLALFGTILPPLLFTKGLPKTGIGLGSIVSSVEIPVSILFAHFILNEIVMPIQWAGVALIIVAIAAMNLRFKTDSQGQ</sequence>
<dbReference type="PANTHER" id="PTHR22911">
    <property type="entry name" value="ACYL-MALONYL CONDENSING ENZYME-RELATED"/>
    <property type="match status" value="1"/>
</dbReference>
<feature type="transmembrane region" description="Helical" evidence="1">
    <location>
        <begin position="270"/>
        <end position="288"/>
    </location>
</feature>
<keyword evidence="1" id="KW-0472">Membrane</keyword>
<dbReference type="GO" id="GO:0016020">
    <property type="term" value="C:membrane"/>
    <property type="evidence" value="ECO:0007669"/>
    <property type="project" value="InterPro"/>
</dbReference>
<comment type="caution">
    <text evidence="4">The sequence shown here is derived from an EMBL/GenBank/DDBJ whole genome shotgun (WGS) entry which is preliminary data.</text>
</comment>